<sequence>MNAAARILSVSLWASLAALPASAATISLTGGFTNFYTPFAYGTNEGVVNYLNGQQLCPVLDCRLNGEAYRDFATPVTSISYKMVVDGQTWTENLVSFAPAQNQTVNGFGPSNKFLFGRLTYANGIWSDPMVRLSFNLTASSPDAMLLGYDFEVSDVLVVQATPNQASNTPEQNADFIYIDGNRGLGSLRAYELSDSPTHSNVVSVDIYGYLDSLHFGEFRNVSGAGFLDPGIGLDPSPVPEPASALLVLGGMGALTIAGRRRARSR</sequence>
<evidence type="ECO:0000256" key="1">
    <source>
        <dbReference type="SAM" id="SignalP"/>
    </source>
</evidence>
<dbReference type="Proteomes" id="UP001228044">
    <property type="component" value="Unassembled WGS sequence"/>
</dbReference>
<dbReference type="RefSeq" id="WP_290359352.1">
    <property type="nucleotide sequence ID" value="NZ_JAUHHC010000003.1"/>
</dbReference>
<dbReference type="NCBIfam" id="TIGR02595">
    <property type="entry name" value="PEP_CTERM"/>
    <property type="match status" value="1"/>
</dbReference>
<feature type="signal peptide" evidence="1">
    <location>
        <begin position="1"/>
        <end position="23"/>
    </location>
</feature>
<organism evidence="3 4">
    <name type="scientific">Roseateles violae</name>
    <dbReference type="NCBI Taxonomy" id="3058042"/>
    <lineage>
        <taxon>Bacteria</taxon>
        <taxon>Pseudomonadati</taxon>
        <taxon>Pseudomonadota</taxon>
        <taxon>Betaproteobacteria</taxon>
        <taxon>Burkholderiales</taxon>
        <taxon>Sphaerotilaceae</taxon>
        <taxon>Roseateles</taxon>
    </lineage>
</organism>
<comment type="caution">
    <text evidence="3">The sequence shown here is derived from an EMBL/GenBank/DDBJ whole genome shotgun (WGS) entry which is preliminary data.</text>
</comment>
<dbReference type="InterPro" id="IPR013424">
    <property type="entry name" value="Ice-binding_C"/>
</dbReference>
<keyword evidence="1" id="KW-0732">Signal</keyword>
<protein>
    <submittedName>
        <fullName evidence="3">PEP-CTERM sorting domain-containing protein</fullName>
    </submittedName>
</protein>
<feature type="domain" description="Ice-binding protein C-terminal" evidence="2">
    <location>
        <begin position="238"/>
        <end position="262"/>
    </location>
</feature>
<accession>A0ABT8DSI2</accession>
<proteinExistence type="predicted"/>
<feature type="chain" id="PRO_5046705676" evidence="1">
    <location>
        <begin position="24"/>
        <end position="266"/>
    </location>
</feature>
<keyword evidence="4" id="KW-1185">Reference proteome</keyword>
<reference evidence="3 4" key="1">
    <citation type="submission" date="2023-06" db="EMBL/GenBank/DDBJ databases">
        <title>Pelomonas sp. PFR6 16S ribosomal RNA gene Genome sequencing and assembly.</title>
        <authorList>
            <person name="Woo H."/>
        </authorList>
    </citation>
    <scope>NUCLEOTIDE SEQUENCE [LARGE SCALE GENOMIC DNA]</scope>
    <source>
        <strain evidence="3 4">PFR6</strain>
    </source>
</reference>
<evidence type="ECO:0000259" key="2">
    <source>
        <dbReference type="Pfam" id="PF07589"/>
    </source>
</evidence>
<gene>
    <name evidence="3" type="ORF">QWJ38_12165</name>
</gene>
<evidence type="ECO:0000313" key="3">
    <source>
        <dbReference type="EMBL" id="MDN3921038.1"/>
    </source>
</evidence>
<evidence type="ECO:0000313" key="4">
    <source>
        <dbReference type="Proteomes" id="UP001228044"/>
    </source>
</evidence>
<name>A0ABT8DSI2_9BURK</name>
<dbReference type="EMBL" id="JAUHHC010000003">
    <property type="protein sequence ID" value="MDN3921038.1"/>
    <property type="molecule type" value="Genomic_DNA"/>
</dbReference>
<dbReference type="Pfam" id="PF07589">
    <property type="entry name" value="PEP-CTERM"/>
    <property type="match status" value="1"/>
</dbReference>